<dbReference type="InterPro" id="IPR050572">
    <property type="entry name" value="Fe-S_Ferredoxin"/>
</dbReference>
<dbReference type="PROSITE" id="PS00198">
    <property type="entry name" value="4FE4S_FER_1"/>
    <property type="match status" value="2"/>
</dbReference>
<sequence>MKNKYLRNVCTLEFDSDKCVGCGRCIEVCPHKVFNLNEGKVELINKDNCMECGACTRNCPYNAIKVKSGVGCAYAVIMGWILGTEPTCDCSGDNSSGCC</sequence>
<evidence type="ECO:0000313" key="6">
    <source>
        <dbReference type="EMBL" id="MFL0197507.1"/>
    </source>
</evidence>
<proteinExistence type="predicted"/>
<evidence type="ECO:0000259" key="5">
    <source>
        <dbReference type="PROSITE" id="PS51379"/>
    </source>
</evidence>
<dbReference type="RefSeq" id="WP_406793609.1">
    <property type="nucleotide sequence ID" value="NZ_JBJHZX010000031.1"/>
</dbReference>
<dbReference type="NCBIfam" id="NF040864">
    <property type="entry name" value="HgcB_ferredoxin"/>
    <property type="match status" value="1"/>
</dbReference>
<dbReference type="PANTHER" id="PTHR43687:SF4">
    <property type="entry name" value="BLR5484 PROTEIN"/>
    <property type="match status" value="1"/>
</dbReference>
<evidence type="ECO:0000256" key="2">
    <source>
        <dbReference type="ARBA" id="ARBA00022723"/>
    </source>
</evidence>
<dbReference type="PANTHER" id="PTHR43687">
    <property type="entry name" value="ADENYLYLSULFATE REDUCTASE, BETA SUBUNIT"/>
    <property type="match status" value="1"/>
</dbReference>
<keyword evidence="4" id="KW-0411">Iron-sulfur</keyword>
<dbReference type="Proteomes" id="UP001623660">
    <property type="component" value="Unassembled WGS sequence"/>
</dbReference>
<keyword evidence="7" id="KW-1185">Reference proteome</keyword>
<dbReference type="EMBL" id="JBJHZX010000031">
    <property type="protein sequence ID" value="MFL0197507.1"/>
    <property type="molecule type" value="Genomic_DNA"/>
</dbReference>
<comment type="caution">
    <text evidence="6">The sequence shown here is derived from an EMBL/GenBank/DDBJ whole genome shotgun (WGS) entry which is preliminary data.</text>
</comment>
<gene>
    <name evidence="6" type="primary">hgcB</name>
    <name evidence="6" type="ORF">ACJDU8_18345</name>
</gene>
<reference evidence="6 7" key="1">
    <citation type="submission" date="2024-11" db="EMBL/GenBank/DDBJ databases">
        <authorList>
            <person name="Heng Y.C."/>
            <person name="Lim A.C.H."/>
            <person name="Lee J.K.Y."/>
            <person name="Kittelmann S."/>
        </authorList>
    </citation>
    <scope>NUCLEOTIDE SEQUENCE [LARGE SCALE GENOMIC DNA]</scope>
    <source>
        <strain evidence="6 7">WILCCON 0269</strain>
    </source>
</reference>
<evidence type="ECO:0000313" key="7">
    <source>
        <dbReference type="Proteomes" id="UP001623660"/>
    </source>
</evidence>
<accession>A0ABW8SPA7</accession>
<organism evidence="6 7">
    <name type="scientific">Candidatus Clostridium eludens</name>
    <dbReference type="NCBI Taxonomy" id="3381663"/>
    <lineage>
        <taxon>Bacteria</taxon>
        <taxon>Bacillati</taxon>
        <taxon>Bacillota</taxon>
        <taxon>Clostridia</taxon>
        <taxon>Eubacteriales</taxon>
        <taxon>Clostridiaceae</taxon>
        <taxon>Clostridium</taxon>
    </lineage>
</organism>
<evidence type="ECO:0000256" key="3">
    <source>
        <dbReference type="ARBA" id="ARBA00023004"/>
    </source>
</evidence>
<feature type="domain" description="4Fe-4S ferredoxin-type" evidence="5">
    <location>
        <begin position="40"/>
        <end position="69"/>
    </location>
</feature>
<protein>
    <submittedName>
        <fullName evidence="6">Mercury methylation ferredoxin HgcB</fullName>
    </submittedName>
</protein>
<keyword evidence="2" id="KW-0479">Metal-binding</keyword>
<dbReference type="InterPro" id="IPR017900">
    <property type="entry name" value="4Fe4S_Fe_S_CS"/>
</dbReference>
<dbReference type="PROSITE" id="PS51379">
    <property type="entry name" value="4FE4S_FER_2"/>
    <property type="match status" value="2"/>
</dbReference>
<keyword evidence="1" id="KW-0004">4Fe-4S</keyword>
<name>A0ABW8SPA7_9CLOT</name>
<evidence type="ECO:0000256" key="4">
    <source>
        <dbReference type="ARBA" id="ARBA00023014"/>
    </source>
</evidence>
<feature type="domain" description="4Fe-4S ferredoxin-type" evidence="5">
    <location>
        <begin position="10"/>
        <end position="39"/>
    </location>
</feature>
<dbReference type="SUPFAM" id="SSF54862">
    <property type="entry name" value="4Fe-4S ferredoxins"/>
    <property type="match status" value="1"/>
</dbReference>
<dbReference type="Pfam" id="PF13187">
    <property type="entry name" value="Fer4_9"/>
    <property type="match status" value="1"/>
</dbReference>
<keyword evidence="3" id="KW-0408">Iron</keyword>
<dbReference type="InterPro" id="IPR017896">
    <property type="entry name" value="4Fe4S_Fe-S-bd"/>
</dbReference>
<dbReference type="Gene3D" id="3.30.70.20">
    <property type="match status" value="2"/>
</dbReference>
<evidence type="ECO:0000256" key="1">
    <source>
        <dbReference type="ARBA" id="ARBA00022485"/>
    </source>
</evidence>